<evidence type="ECO:0000256" key="2">
    <source>
        <dbReference type="SAM" id="MobiDB-lite"/>
    </source>
</evidence>
<proteinExistence type="predicted"/>
<name>A0ABR4AII6_9LECA</name>
<reference evidence="3 4" key="1">
    <citation type="submission" date="2024-09" db="EMBL/GenBank/DDBJ databases">
        <title>Rethinking Asexuality: The Enigmatic Case of Functional Sexual Genes in Lepraria (Stereocaulaceae).</title>
        <authorList>
            <person name="Doellman M."/>
            <person name="Sun Y."/>
            <person name="Barcenas-Pena A."/>
            <person name="Lumbsch H.T."/>
            <person name="Grewe F."/>
        </authorList>
    </citation>
    <scope>NUCLEOTIDE SEQUENCE [LARGE SCALE GENOMIC DNA]</scope>
    <source>
        <strain evidence="3 4">Mercado 3170</strain>
    </source>
</reference>
<organism evidence="3 4">
    <name type="scientific">Stereocaulon virgatum</name>
    <dbReference type="NCBI Taxonomy" id="373712"/>
    <lineage>
        <taxon>Eukaryota</taxon>
        <taxon>Fungi</taxon>
        <taxon>Dikarya</taxon>
        <taxon>Ascomycota</taxon>
        <taxon>Pezizomycotina</taxon>
        <taxon>Lecanoromycetes</taxon>
        <taxon>OSLEUM clade</taxon>
        <taxon>Lecanoromycetidae</taxon>
        <taxon>Lecanorales</taxon>
        <taxon>Lecanorineae</taxon>
        <taxon>Stereocaulaceae</taxon>
        <taxon>Stereocaulon</taxon>
    </lineage>
</organism>
<feature type="compositionally biased region" description="Low complexity" evidence="2">
    <location>
        <begin position="1"/>
        <end position="16"/>
    </location>
</feature>
<dbReference type="EMBL" id="JBEFKJ010000012">
    <property type="protein sequence ID" value="KAL2043238.1"/>
    <property type="molecule type" value="Genomic_DNA"/>
</dbReference>
<feature type="region of interest" description="Disordered" evidence="2">
    <location>
        <begin position="1"/>
        <end position="71"/>
    </location>
</feature>
<feature type="coiled-coil region" evidence="1">
    <location>
        <begin position="84"/>
        <end position="122"/>
    </location>
</feature>
<evidence type="ECO:0000313" key="3">
    <source>
        <dbReference type="EMBL" id="KAL2043238.1"/>
    </source>
</evidence>
<comment type="caution">
    <text evidence="3">The sequence shown here is derived from an EMBL/GenBank/DDBJ whole genome shotgun (WGS) entry which is preliminary data.</text>
</comment>
<evidence type="ECO:0000313" key="4">
    <source>
        <dbReference type="Proteomes" id="UP001590950"/>
    </source>
</evidence>
<keyword evidence="1" id="KW-0175">Coiled coil</keyword>
<dbReference type="Proteomes" id="UP001590950">
    <property type="component" value="Unassembled WGS sequence"/>
</dbReference>
<accession>A0ABR4AII6</accession>
<protein>
    <submittedName>
        <fullName evidence="3">Uncharacterized protein</fullName>
    </submittedName>
</protein>
<gene>
    <name evidence="3" type="ORF">N7G274_004298</name>
</gene>
<keyword evidence="4" id="KW-1185">Reference proteome</keyword>
<sequence>METSNSPPEPSSPKNTKMQDTTTAPPHNEPIPLNSPLRTHPKRGLPPTLSSTYPHGHISGHPRSPTQQEAFEARKEEILKTMTKSEIERRYEEKVKEIRSVMEDNERKGREVEAEMEKLRMEREMERRVWGKLRGMKEGGG</sequence>
<evidence type="ECO:0000256" key="1">
    <source>
        <dbReference type="SAM" id="Coils"/>
    </source>
</evidence>